<gene>
    <name evidence="1" type="ORF">UV89_C0026G0010</name>
</gene>
<dbReference type="EMBL" id="LCGF01000026">
    <property type="protein sequence ID" value="KKT10188.1"/>
    <property type="molecule type" value="Genomic_DNA"/>
</dbReference>
<reference evidence="1 2" key="1">
    <citation type="journal article" date="2015" name="Nature">
        <title>rRNA introns, odd ribosomes, and small enigmatic genomes across a large radiation of phyla.</title>
        <authorList>
            <person name="Brown C.T."/>
            <person name="Hug L.A."/>
            <person name="Thomas B.C."/>
            <person name="Sharon I."/>
            <person name="Castelle C.J."/>
            <person name="Singh A."/>
            <person name="Wilkins M.J."/>
            <person name="Williams K.H."/>
            <person name="Banfield J.F."/>
        </authorList>
    </citation>
    <scope>NUCLEOTIDE SEQUENCE [LARGE SCALE GENOMIC DNA]</scope>
</reference>
<organism evidence="1 2">
    <name type="scientific">candidate division WWE3 bacterium GW2011_GWB2_43_22</name>
    <dbReference type="NCBI Taxonomy" id="1619118"/>
    <lineage>
        <taxon>Bacteria</taxon>
        <taxon>Katanobacteria</taxon>
    </lineage>
</organism>
<dbReference type="Proteomes" id="UP000033910">
    <property type="component" value="Unassembled WGS sequence"/>
</dbReference>
<accession>A0A0G1EK63</accession>
<evidence type="ECO:0000313" key="1">
    <source>
        <dbReference type="EMBL" id="KKT10188.1"/>
    </source>
</evidence>
<name>A0A0G1EK63_UNCKA</name>
<feature type="non-terminal residue" evidence="1">
    <location>
        <position position="1"/>
    </location>
</feature>
<sequence length="143" mass="15953">EPAAPKGQLFFYRSRLGGLKDIAQNIDKSSRNSGLDYAFTMNAGLSLFKAIKPFSLLHVYVRPKDKDFFERILMLTPSDENNAQLCIMTNDDKDLYASSEELHGLFVADKGRLLADIRKHGDADLARAPLGGIFAQSEVCVYH</sequence>
<evidence type="ECO:0000313" key="2">
    <source>
        <dbReference type="Proteomes" id="UP000033910"/>
    </source>
</evidence>
<protein>
    <submittedName>
        <fullName evidence="1">Uncharacterized protein</fullName>
    </submittedName>
</protein>
<dbReference type="AlphaFoldDB" id="A0A0G1EK63"/>
<proteinExistence type="predicted"/>
<comment type="caution">
    <text evidence="1">The sequence shown here is derived from an EMBL/GenBank/DDBJ whole genome shotgun (WGS) entry which is preliminary data.</text>
</comment>